<dbReference type="Gene3D" id="3.40.50.300">
    <property type="entry name" value="P-loop containing nucleotide triphosphate hydrolases"/>
    <property type="match status" value="1"/>
</dbReference>
<evidence type="ECO:0000313" key="3">
    <source>
        <dbReference type="Proteomes" id="UP000321085"/>
    </source>
</evidence>
<dbReference type="Pfam" id="PF07728">
    <property type="entry name" value="AAA_5"/>
    <property type="match status" value="1"/>
</dbReference>
<dbReference type="GO" id="GO:0016887">
    <property type="term" value="F:ATP hydrolysis activity"/>
    <property type="evidence" value="ECO:0007669"/>
    <property type="project" value="InterPro"/>
</dbReference>
<organism evidence="2 3">
    <name type="scientific">Microvirga aerophila</name>
    <dbReference type="NCBI Taxonomy" id="670291"/>
    <lineage>
        <taxon>Bacteria</taxon>
        <taxon>Pseudomonadati</taxon>
        <taxon>Pseudomonadota</taxon>
        <taxon>Alphaproteobacteria</taxon>
        <taxon>Hyphomicrobiales</taxon>
        <taxon>Methylobacteriaceae</taxon>
        <taxon>Microvirga</taxon>
    </lineage>
</organism>
<name>A0A512C1W1_9HYPH</name>
<dbReference type="GO" id="GO:0005524">
    <property type="term" value="F:ATP binding"/>
    <property type="evidence" value="ECO:0007669"/>
    <property type="project" value="InterPro"/>
</dbReference>
<dbReference type="InterPro" id="IPR021961">
    <property type="entry name" value="McrB_DNA-bd"/>
</dbReference>
<dbReference type="PANTHER" id="PTHR37291">
    <property type="entry name" value="5-METHYLCYTOSINE-SPECIFIC RESTRICTION ENZYME B"/>
    <property type="match status" value="1"/>
</dbReference>
<feature type="domain" description="AAA+ ATPase" evidence="1">
    <location>
        <begin position="508"/>
        <end position="672"/>
    </location>
</feature>
<dbReference type="InterPro" id="IPR052934">
    <property type="entry name" value="Methyl-DNA_Rec/Restrict_Enz"/>
</dbReference>
<dbReference type="InterPro" id="IPR003593">
    <property type="entry name" value="AAA+_ATPase"/>
</dbReference>
<dbReference type="InterPro" id="IPR011704">
    <property type="entry name" value="ATPase_dyneun-rel_AAA"/>
</dbReference>
<comment type="caution">
    <text evidence="2">The sequence shown here is derived from an EMBL/GenBank/DDBJ whole genome shotgun (WGS) entry which is preliminary data.</text>
</comment>
<dbReference type="RefSeq" id="WP_147022893.1">
    <property type="nucleotide sequence ID" value="NZ_BJYU01000164.1"/>
</dbReference>
<dbReference type="Pfam" id="PF12102">
    <property type="entry name" value="MrcB_N"/>
    <property type="match status" value="1"/>
</dbReference>
<dbReference type="SMART" id="SM00382">
    <property type="entry name" value="AAA"/>
    <property type="match status" value="1"/>
</dbReference>
<dbReference type="Proteomes" id="UP000321085">
    <property type="component" value="Unassembled WGS sequence"/>
</dbReference>
<dbReference type="InterPro" id="IPR027417">
    <property type="entry name" value="P-loop_NTPase"/>
</dbReference>
<dbReference type="Gene3D" id="3.30.920.90">
    <property type="match status" value="1"/>
</dbReference>
<dbReference type="EMBL" id="BJYU01000164">
    <property type="protein sequence ID" value="GEO18196.1"/>
    <property type="molecule type" value="Genomic_DNA"/>
</dbReference>
<keyword evidence="3" id="KW-1185">Reference proteome</keyword>
<sequence>MITRHDIQLLRGARGKQRFSELTDEERYAYGRIHESLKTLCDLVARELAPFGNVAQKLTSGFHVNSGIRGYLPKDLWFAVYPAANKDRLAANPQLFLIVSERGLEYGYGASVHPSDFSNPDAKDAVRAAAPKVFEKLPEPHAVEADELASNIAQSGTWSFCKKHRLVPGESDFKTLHDWLGYLHSPAGKMAAAGTISHYLRPDEVDQVDLEKELINAARLFAPLMFRDWDAHEDEHLRQPRFSAAEVADQPISSESSSFSELLCTFLDEYARARKGAFTLSEGLKGAISSLKARLSAFPAVSKRPLIEVKVSVGQGGWTKTPWIALLNTAITTTTQQGIYVVFLVAEDLSSVSLTLNQGMTELVRGKGQKGAVEEMLRVAAGARTKIPDLADAGFQLNNEIDLHSSTSAARNYEAGTIAHFELRPDSFLSDSELEAKLEALLLAYDKVIEEGPHSVEDAFDDTIESEARDTPEASAFPAPPSYTVEDALRELFLARERIEHFLTVWRRKKNLILQGAPGVGKSFVARRLAYTLIGARDPSRVETVQFHQSYSYEDFVQGYRPSGDGGFKLQDGVFHRFRRTALSNPGEPHVFIIDEINRGNLSKIFGELMLLIESDKRSTEWGTQLAYAKPGEPKFYVPDNLYILGMMNTADRSLSMVDYALRRRFAFATLEPMFRVEKFRAILSKRGVPGAVTDAIIRGMSDLNNAIADDRANLGPGFQIGHSFFVPPADFGYEEGWYQTIIETEIVPLLEEYWFDDPSKADEWRDRLLAPVS</sequence>
<dbReference type="PANTHER" id="PTHR37291:SF1">
    <property type="entry name" value="TYPE IV METHYL-DIRECTED RESTRICTION ENZYME ECOKMCRB SUBUNIT"/>
    <property type="match status" value="1"/>
</dbReference>
<dbReference type="AlphaFoldDB" id="A0A512C1W1"/>
<dbReference type="SUPFAM" id="SSF52540">
    <property type="entry name" value="P-loop containing nucleoside triphosphate hydrolases"/>
    <property type="match status" value="1"/>
</dbReference>
<gene>
    <name evidence="2" type="ORF">MAE02_58920</name>
</gene>
<accession>A0A512C1W1</accession>
<protein>
    <recommendedName>
        <fullName evidence="1">AAA+ ATPase domain-containing protein</fullName>
    </recommendedName>
</protein>
<evidence type="ECO:0000313" key="2">
    <source>
        <dbReference type="EMBL" id="GEO18196.1"/>
    </source>
</evidence>
<reference evidence="2 3" key="1">
    <citation type="submission" date="2019-07" db="EMBL/GenBank/DDBJ databases">
        <title>Whole genome shotgun sequence of Microvirga aerophila NBRC 106136.</title>
        <authorList>
            <person name="Hosoyama A."/>
            <person name="Uohara A."/>
            <person name="Ohji S."/>
            <person name="Ichikawa N."/>
        </authorList>
    </citation>
    <scope>NUCLEOTIDE SEQUENCE [LARGE SCALE GENOMIC DNA]</scope>
    <source>
        <strain evidence="2 3">NBRC 106136</strain>
    </source>
</reference>
<dbReference type="CDD" id="cd00009">
    <property type="entry name" value="AAA"/>
    <property type="match status" value="1"/>
</dbReference>
<proteinExistence type="predicted"/>
<evidence type="ECO:0000259" key="1">
    <source>
        <dbReference type="SMART" id="SM00382"/>
    </source>
</evidence>